<evidence type="ECO:0008006" key="2">
    <source>
        <dbReference type="Google" id="ProtNLM"/>
    </source>
</evidence>
<dbReference type="AlphaFoldDB" id="A0A1X7VIE9"/>
<dbReference type="InParanoid" id="A0A1X7VIE9"/>
<dbReference type="Gene3D" id="3.60.10.10">
    <property type="entry name" value="Endonuclease/exonuclease/phosphatase"/>
    <property type="match status" value="1"/>
</dbReference>
<dbReference type="EnsemblMetazoa" id="Aqu2.1.39827_001">
    <property type="protein sequence ID" value="Aqu2.1.39827_001"/>
    <property type="gene ID" value="Aqu2.1.39827"/>
</dbReference>
<dbReference type="SUPFAM" id="SSF56219">
    <property type="entry name" value="DNase I-like"/>
    <property type="match status" value="1"/>
</dbReference>
<name>A0A1X7VIE9_AMPQE</name>
<dbReference type="InterPro" id="IPR036691">
    <property type="entry name" value="Endo/exonu/phosph_ase_sf"/>
</dbReference>
<sequence length="229" mass="25810">MSSPFTFSSTLYSEQPGGKTDKEAGIGCPFHIKNCNVTVHQPPPQGSTCRYNNTANCRFYGTIVRIEDRINRVLHQFLLVSYHGKYNRMSSENRKKEISAFFKQMCTVADIHKMTVIIGGDFNLRVEEWRALVIGENRGRRIEVAANYEMGPRRRGSDLLDTFAVVYPQGGIGCTVCTIGTPAAVDLEGVLQERLRTVTDRDTILQERRVFNIMDHDPVCMSVTLSTPQ</sequence>
<evidence type="ECO:0000313" key="1">
    <source>
        <dbReference type="EnsemblMetazoa" id="Aqu2.1.39827_001"/>
    </source>
</evidence>
<organism evidence="1">
    <name type="scientific">Amphimedon queenslandica</name>
    <name type="common">Sponge</name>
    <dbReference type="NCBI Taxonomy" id="400682"/>
    <lineage>
        <taxon>Eukaryota</taxon>
        <taxon>Metazoa</taxon>
        <taxon>Porifera</taxon>
        <taxon>Demospongiae</taxon>
        <taxon>Heteroscleromorpha</taxon>
        <taxon>Haplosclerida</taxon>
        <taxon>Niphatidae</taxon>
        <taxon>Amphimedon</taxon>
    </lineage>
</organism>
<reference evidence="1" key="1">
    <citation type="submission" date="2017-05" db="UniProtKB">
        <authorList>
            <consortium name="EnsemblMetazoa"/>
        </authorList>
    </citation>
    <scope>IDENTIFICATION</scope>
</reference>
<proteinExistence type="predicted"/>
<protein>
    <recommendedName>
        <fullName evidence="2">Endonuclease/exonuclease/phosphatase domain-containing protein</fullName>
    </recommendedName>
</protein>
<accession>A0A1X7VIE9</accession>